<proteinExistence type="predicted"/>
<dbReference type="AlphaFoldDB" id="A0A1I4GNX4"/>
<protein>
    <submittedName>
        <fullName evidence="1">Uncharacterized protein</fullName>
    </submittedName>
</protein>
<accession>A0A1I4GNX4</accession>
<name>A0A1I4GNX4_9EURY</name>
<dbReference type="STRING" id="553466.SAMN04487950_3309"/>
<evidence type="ECO:0000313" key="2">
    <source>
        <dbReference type="Proteomes" id="UP000199607"/>
    </source>
</evidence>
<organism evidence="1 2">
    <name type="scientific">Halogranum rubrum</name>
    <dbReference type="NCBI Taxonomy" id="553466"/>
    <lineage>
        <taxon>Archaea</taxon>
        <taxon>Methanobacteriati</taxon>
        <taxon>Methanobacteriota</taxon>
        <taxon>Stenosarchaea group</taxon>
        <taxon>Halobacteria</taxon>
        <taxon>Halobacteriales</taxon>
        <taxon>Haloferacaceae</taxon>
    </lineage>
</organism>
<keyword evidence="2" id="KW-1185">Reference proteome</keyword>
<reference evidence="2" key="1">
    <citation type="submission" date="2016-10" db="EMBL/GenBank/DDBJ databases">
        <authorList>
            <person name="Varghese N."/>
            <person name="Submissions S."/>
        </authorList>
    </citation>
    <scope>NUCLEOTIDE SEQUENCE [LARGE SCALE GENOMIC DNA]</scope>
    <source>
        <strain evidence="2">CGMCC 1.7738</strain>
    </source>
</reference>
<dbReference type="EMBL" id="FOTC01000004">
    <property type="protein sequence ID" value="SFL31728.1"/>
    <property type="molecule type" value="Genomic_DNA"/>
</dbReference>
<sequence>MVLLIALTSYIVLNRGQLFIQRACYLDSLYVAIFHSLFSAMGVTDSRAELSTPAETYHDSITIQDHLHGANSPPNDSESPAALRAARNVEVGWGGGKWANGHIAKKKATTTDYSHHRPRSGKVRLDQPVTARETRPSYQFRAAPSMRTCSPSSIRGAFDAFQTVTLVFPLSSAMRPT</sequence>
<gene>
    <name evidence="1" type="ORF">SAMN04487950_3309</name>
</gene>
<evidence type="ECO:0000313" key="1">
    <source>
        <dbReference type="EMBL" id="SFL31728.1"/>
    </source>
</evidence>
<dbReference type="Proteomes" id="UP000199607">
    <property type="component" value="Unassembled WGS sequence"/>
</dbReference>